<evidence type="ECO:0000256" key="4">
    <source>
        <dbReference type="ARBA" id="ARBA00023157"/>
    </source>
</evidence>
<name>A0A4S4ETZ8_CAMSN</name>
<dbReference type="EMBL" id="SDRB02001951">
    <property type="protein sequence ID" value="THG20380.1"/>
    <property type="molecule type" value="Genomic_DNA"/>
</dbReference>
<evidence type="ECO:0000313" key="8">
    <source>
        <dbReference type="Proteomes" id="UP000306102"/>
    </source>
</evidence>
<dbReference type="SUPFAM" id="SSF52833">
    <property type="entry name" value="Thioredoxin-like"/>
    <property type="match status" value="1"/>
</dbReference>
<accession>A0A4S4ETZ8</accession>
<evidence type="ECO:0000256" key="3">
    <source>
        <dbReference type="ARBA" id="ARBA00022982"/>
    </source>
</evidence>
<dbReference type="PROSITE" id="PS51352">
    <property type="entry name" value="THIOREDOXIN_2"/>
    <property type="match status" value="1"/>
</dbReference>
<dbReference type="InterPro" id="IPR036249">
    <property type="entry name" value="Thioredoxin-like_sf"/>
</dbReference>
<feature type="domain" description="Thioredoxin" evidence="6">
    <location>
        <begin position="173"/>
        <end position="279"/>
    </location>
</feature>
<gene>
    <name evidence="7" type="ORF">TEA_013222</name>
</gene>
<protein>
    <recommendedName>
        <fullName evidence="6">Thioredoxin domain-containing protein</fullName>
    </recommendedName>
</protein>
<evidence type="ECO:0000256" key="2">
    <source>
        <dbReference type="ARBA" id="ARBA00022946"/>
    </source>
</evidence>
<dbReference type="GO" id="GO:0008047">
    <property type="term" value="F:enzyme activator activity"/>
    <property type="evidence" value="ECO:0007669"/>
    <property type="project" value="UniProtKB-ARBA"/>
</dbReference>
<organism evidence="7 8">
    <name type="scientific">Camellia sinensis var. sinensis</name>
    <name type="common">China tea</name>
    <dbReference type="NCBI Taxonomy" id="542762"/>
    <lineage>
        <taxon>Eukaryota</taxon>
        <taxon>Viridiplantae</taxon>
        <taxon>Streptophyta</taxon>
        <taxon>Embryophyta</taxon>
        <taxon>Tracheophyta</taxon>
        <taxon>Spermatophyta</taxon>
        <taxon>Magnoliopsida</taxon>
        <taxon>eudicotyledons</taxon>
        <taxon>Gunneridae</taxon>
        <taxon>Pentapetalae</taxon>
        <taxon>asterids</taxon>
        <taxon>Ericales</taxon>
        <taxon>Theaceae</taxon>
        <taxon>Camellia</taxon>
    </lineage>
</organism>
<dbReference type="InterPro" id="IPR013766">
    <property type="entry name" value="Thioredoxin_domain"/>
</dbReference>
<sequence length="279" mass="30506">MAGVLETLTVPRASGFTSAKLSPIGSSSVCSLSGGRKSVLPEFRGLKIQSTSTTVSRGSVSLRLGRRGGRIVCEAQDTAVQGLLLRLLQRFSSIRKDKAEGYEYGTGTSAGTPMRQNPKKVGYGYGCENLISTPDVPETHQKRSHAVPKLYPCRTRLNQAYPTTFCRTRYACSRTISPVTDATWQTLVLECDSAVLVEFWAPWCGPCRMIHPVIDQLAKEYSGKLKCYKVNTDESPSIATRYGIRSIPTVIIFKNGEKKDAVIGAVPKSTLTTSIEKFL</sequence>
<evidence type="ECO:0000259" key="6">
    <source>
        <dbReference type="PROSITE" id="PS51352"/>
    </source>
</evidence>
<dbReference type="Proteomes" id="UP000306102">
    <property type="component" value="Unassembled WGS sequence"/>
</dbReference>
<keyword evidence="8" id="KW-1185">Reference proteome</keyword>
<keyword evidence="4" id="KW-1015">Disulfide bond</keyword>
<dbReference type="GO" id="GO:0005737">
    <property type="term" value="C:cytoplasm"/>
    <property type="evidence" value="ECO:0007669"/>
    <property type="project" value="TreeGrafter"/>
</dbReference>
<evidence type="ECO:0000256" key="1">
    <source>
        <dbReference type="ARBA" id="ARBA00022448"/>
    </source>
</evidence>
<dbReference type="FunFam" id="3.40.30.10:FF:000001">
    <property type="entry name" value="Thioredoxin"/>
    <property type="match status" value="1"/>
</dbReference>
<proteinExistence type="predicted"/>
<dbReference type="PROSITE" id="PS00194">
    <property type="entry name" value="THIOREDOXIN_1"/>
    <property type="match status" value="1"/>
</dbReference>
<dbReference type="PANTHER" id="PTHR45663">
    <property type="entry name" value="GEO12009P1"/>
    <property type="match status" value="1"/>
</dbReference>
<dbReference type="CDD" id="cd02947">
    <property type="entry name" value="TRX_family"/>
    <property type="match status" value="1"/>
</dbReference>
<keyword evidence="3" id="KW-0249">Electron transport</keyword>
<dbReference type="AlphaFoldDB" id="A0A4S4ETZ8"/>
<dbReference type="PRINTS" id="PR00421">
    <property type="entry name" value="THIOREDOXIN"/>
</dbReference>
<dbReference type="GO" id="GO:0015035">
    <property type="term" value="F:protein-disulfide reductase activity"/>
    <property type="evidence" value="ECO:0007669"/>
    <property type="project" value="InterPro"/>
</dbReference>
<keyword evidence="5" id="KW-0676">Redox-active center</keyword>
<keyword evidence="2" id="KW-0809">Transit peptide</keyword>
<reference evidence="7 8" key="1">
    <citation type="journal article" date="2018" name="Proc. Natl. Acad. Sci. U.S.A.">
        <title>Draft genome sequence of Camellia sinensis var. sinensis provides insights into the evolution of the tea genome and tea quality.</title>
        <authorList>
            <person name="Wei C."/>
            <person name="Yang H."/>
            <person name="Wang S."/>
            <person name="Zhao J."/>
            <person name="Liu C."/>
            <person name="Gao L."/>
            <person name="Xia E."/>
            <person name="Lu Y."/>
            <person name="Tai Y."/>
            <person name="She G."/>
            <person name="Sun J."/>
            <person name="Cao H."/>
            <person name="Tong W."/>
            <person name="Gao Q."/>
            <person name="Li Y."/>
            <person name="Deng W."/>
            <person name="Jiang X."/>
            <person name="Wang W."/>
            <person name="Chen Q."/>
            <person name="Zhang S."/>
            <person name="Li H."/>
            <person name="Wu J."/>
            <person name="Wang P."/>
            <person name="Li P."/>
            <person name="Shi C."/>
            <person name="Zheng F."/>
            <person name="Jian J."/>
            <person name="Huang B."/>
            <person name="Shan D."/>
            <person name="Shi M."/>
            <person name="Fang C."/>
            <person name="Yue Y."/>
            <person name="Li F."/>
            <person name="Li D."/>
            <person name="Wei S."/>
            <person name="Han B."/>
            <person name="Jiang C."/>
            <person name="Yin Y."/>
            <person name="Xia T."/>
            <person name="Zhang Z."/>
            <person name="Bennetzen J.L."/>
            <person name="Zhao S."/>
            <person name="Wan X."/>
        </authorList>
    </citation>
    <scope>NUCLEOTIDE SEQUENCE [LARGE SCALE GENOMIC DNA]</scope>
    <source>
        <strain evidence="8">cv. Shuchazao</strain>
        <tissue evidence="7">Leaf</tissue>
    </source>
</reference>
<comment type="caution">
    <text evidence="7">The sequence shown here is derived from an EMBL/GenBank/DDBJ whole genome shotgun (WGS) entry which is preliminary data.</text>
</comment>
<evidence type="ECO:0000256" key="5">
    <source>
        <dbReference type="ARBA" id="ARBA00023284"/>
    </source>
</evidence>
<dbReference type="Gene3D" id="3.40.30.10">
    <property type="entry name" value="Glutaredoxin"/>
    <property type="match status" value="1"/>
</dbReference>
<keyword evidence="1" id="KW-0813">Transport</keyword>
<evidence type="ECO:0000313" key="7">
    <source>
        <dbReference type="EMBL" id="THG20380.1"/>
    </source>
</evidence>
<dbReference type="Pfam" id="PF00085">
    <property type="entry name" value="Thioredoxin"/>
    <property type="match status" value="1"/>
</dbReference>
<dbReference type="InterPro" id="IPR005746">
    <property type="entry name" value="Thioredoxin"/>
</dbReference>
<dbReference type="PANTHER" id="PTHR45663:SF16">
    <property type="entry name" value="THIOREDOXIN M4, CHLOROPLASTIC"/>
    <property type="match status" value="1"/>
</dbReference>
<dbReference type="InterPro" id="IPR017937">
    <property type="entry name" value="Thioredoxin_CS"/>
</dbReference>
<dbReference type="NCBIfam" id="TIGR01068">
    <property type="entry name" value="thioredoxin"/>
    <property type="match status" value="1"/>
</dbReference>
<dbReference type="STRING" id="542762.A0A4S4ETZ8"/>